<proteinExistence type="predicted"/>
<evidence type="ECO:0000313" key="2">
    <source>
        <dbReference type="EMBL" id="MDN3923283.1"/>
    </source>
</evidence>
<dbReference type="GO" id="GO:0004252">
    <property type="term" value="F:serine-type endopeptidase activity"/>
    <property type="evidence" value="ECO:0007669"/>
    <property type="project" value="UniProtKB-EC"/>
</dbReference>
<evidence type="ECO:0000259" key="1">
    <source>
        <dbReference type="Pfam" id="PF11818"/>
    </source>
</evidence>
<evidence type="ECO:0000313" key="3">
    <source>
        <dbReference type="Proteomes" id="UP001228044"/>
    </source>
</evidence>
<sequence length="152" mass="16987">MGEITAQLPRLLAWHESRVQRDRDYQGLLEDLAKARERRKNNVISLNETKRRKERADPEARLSAMLGSAGAGADRALADDGLQFNERKLSKDLAIEKTQKSVNDVLLNEAVSILSDSAALKEGKSQMAAAPCRPVLSWSRPCPRRHRSNNVD</sequence>
<dbReference type="Proteomes" id="UP001228044">
    <property type="component" value="Unassembled WGS sequence"/>
</dbReference>
<dbReference type="RefSeq" id="WP_290361588.1">
    <property type="nucleotide sequence ID" value="NZ_JAUHHC010000009.1"/>
</dbReference>
<protein>
    <submittedName>
        <fullName evidence="2">Carboxy terminal-processing peptidase</fullName>
        <ecNumber evidence="2">3.4.21.102</ecNumber>
    </submittedName>
</protein>
<accession>A0ABT8E093</accession>
<gene>
    <name evidence="2" type="ORF">QWJ38_23605</name>
</gene>
<dbReference type="EC" id="3.4.21.102" evidence="2"/>
<keyword evidence="3" id="KW-1185">Reference proteome</keyword>
<organism evidence="2 3">
    <name type="scientific">Roseateles violae</name>
    <dbReference type="NCBI Taxonomy" id="3058042"/>
    <lineage>
        <taxon>Bacteria</taxon>
        <taxon>Pseudomonadati</taxon>
        <taxon>Pseudomonadota</taxon>
        <taxon>Betaproteobacteria</taxon>
        <taxon>Burkholderiales</taxon>
        <taxon>Sphaerotilaceae</taxon>
        <taxon>Roseateles</taxon>
    </lineage>
</organism>
<keyword evidence="2" id="KW-0378">Hydrolase</keyword>
<dbReference type="InterPro" id="IPR020992">
    <property type="entry name" value="Tail_Prtase_C"/>
</dbReference>
<feature type="domain" description="Tail specific protease C-terminal" evidence="1">
    <location>
        <begin position="2"/>
        <end position="117"/>
    </location>
</feature>
<dbReference type="EMBL" id="JAUHHC010000009">
    <property type="protein sequence ID" value="MDN3923283.1"/>
    <property type="molecule type" value="Genomic_DNA"/>
</dbReference>
<reference evidence="2 3" key="1">
    <citation type="submission" date="2023-06" db="EMBL/GenBank/DDBJ databases">
        <title>Pelomonas sp. PFR6 16S ribosomal RNA gene Genome sequencing and assembly.</title>
        <authorList>
            <person name="Woo H."/>
        </authorList>
    </citation>
    <scope>NUCLEOTIDE SEQUENCE [LARGE SCALE GENOMIC DNA]</scope>
    <source>
        <strain evidence="2 3">PFR6</strain>
    </source>
</reference>
<dbReference type="Pfam" id="PF11818">
    <property type="entry name" value="DUF3340"/>
    <property type="match status" value="1"/>
</dbReference>
<comment type="caution">
    <text evidence="2">The sequence shown here is derived from an EMBL/GenBank/DDBJ whole genome shotgun (WGS) entry which is preliminary data.</text>
</comment>
<name>A0ABT8E093_9BURK</name>